<dbReference type="EMBL" id="WJBH02000228">
    <property type="protein sequence ID" value="KAI9549869.1"/>
    <property type="molecule type" value="Genomic_DNA"/>
</dbReference>
<name>A0AAD5PMB1_9CRUS</name>
<comment type="caution">
    <text evidence="1">The sequence shown here is derived from an EMBL/GenBank/DDBJ whole genome shotgun (WGS) entry which is preliminary data.</text>
</comment>
<accession>A0AAD5PMB1</accession>
<proteinExistence type="predicted"/>
<gene>
    <name evidence="1" type="ORF">GHT06_004974</name>
</gene>
<dbReference type="AlphaFoldDB" id="A0AAD5PMB1"/>
<organism evidence="1 2">
    <name type="scientific">Daphnia sinensis</name>
    <dbReference type="NCBI Taxonomy" id="1820382"/>
    <lineage>
        <taxon>Eukaryota</taxon>
        <taxon>Metazoa</taxon>
        <taxon>Ecdysozoa</taxon>
        <taxon>Arthropoda</taxon>
        <taxon>Crustacea</taxon>
        <taxon>Branchiopoda</taxon>
        <taxon>Diplostraca</taxon>
        <taxon>Cladocera</taxon>
        <taxon>Anomopoda</taxon>
        <taxon>Daphniidae</taxon>
        <taxon>Daphnia</taxon>
        <taxon>Daphnia similis group</taxon>
    </lineage>
</organism>
<sequence>MFLNNKLMSSTFIDLHRKIIFLTQKIWTTKHNRSDMKQLTKMTPHALSLRQLGICHPSQKKKRQLRNQNNSC</sequence>
<protein>
    <submittedName>
        <fullName evidence="1">Uncharacterized protein</fullName>
    </submittedName>
</protein>
<reference evidence="1" key="1">
    <citation type="submission" date="2022-05" db="EMBL/GenBank/DDBJ databases">
        <title>A multi-omics perspective on studying reproductive biology in Daphnia sinensis.</title>
        <authorList>
            <person name="Jia J."/>
        </authorList>
    </citation>
    <scope>NUCLEOTIDE SEQUENCE</scope>
    <source>
        <strain evidence="1">WSL</strain>
    </source>
</reference>
<evidence type="ECO:0000313" key="1">
    <source>
        <dbReference type="EMBL" id="KAI9549869.1"/>
    </source>
</evidence>
<keyword evidence="2" id="KW-1185">Reference proteome</keyword>
<evidence type="ECO:0000313" key="2">
    <source>
        <dbReference type="Proteomes" id="UP000820818"/>
    </source>
</evidence>
<dbReference type="Proteomes" id="UP000820818">
    <property type="component" value="Unassembled WGS sequence"/>
</dbReference>